<dbReference type="GeneID" id="78500805"/>
<gene>
    <name evidence="3" type="ORF">SAMN04487824_10627</name>
    <name evidence="4" type="ORF">SAMN04489857_1463</name>
</gene>
<dbReference type="InterPro" id="IPR051471">
    <property type="entry name" value="Bacterial_PTS_sugar_comp"/>
</dbReference>
<evidence type="ECO:0000313" key="5">
    <source>
        <dbReference type="Proteomes" id="UP000198528"/>
    </source>
</evidence>
<dbReference type="STRING" id="604330.SAMN04489857_1463"/>
<dbReference type="AlphaFoldDB" id="A0A1H1MM21"/>
<evidence type="ECO:0000313" key="4">
    <source>
        <dbReference type="EMBL" id="SDR86989.1"/>
    </source>
</evidence>
<dbReference type="RefSeq" id="WP_090845830.1">
    <property type="nucleotide sequence ID" value="NZ_CAXVIU010000002.1"/>
</dbReference>
<sequence length="139" mass="15473">MSRQYIIASHAHFAEGIFESVKLLAGDRDDVSVLNAFVDGNDDVEAASRSLVESMPDDTDVVVLTDLMGGSVNNEFTKLMLARPNVYLVTNMNLPLLLTLFLSDEDEDTESLLRQLVSSDEVRPRFVNDDSAIEEDEDF</sequence>
<dbReference type="Gene3D" id="3.40.50.510">
    <property type="entry name" value="Phosphotransferase system, mannose-type IIA component"/>
    <property type="match status" value="1"/>
</dbReference>
<name>A0A1H1MM21_9ACTN</name>
<dbReference type="EMBL" id="LT629759">
    <property type="protein sequence ID" value="SDR86989.1"/>
    <property type="molecule type" value="Genomic_DNA"/>
</dbReference>
<dbReference type="Pfam" id="PF03610">
    <property type="entry name" value="EIIA-man"/>
    <property type="match status" value="1"/>
</dbReference>
<dbReference type="OrthoDB" id="6623712at2"/>
<keyword evidence="5" id="KW-1185">Reference proteome</keyword>
<evidence type="ECO:0000313" key="3">
    <source>
        <dbReference type="EMBL" id="SDC23898.1"/>
    </source>
</evidence>
<dbReference type="Proteomes" id="UP000199480">
    <property type="component" value="Chromosome I"/>
</dbReference>
<dbReference type="Proteomes" id="UP000198528">
    <property type="component" value="Unassembled WGS sequence"/>
</dbReference>
<dbReference type="GO" id="GO:0016020">
    <property type="term" value="C:membrane"/>
    <property type="evidence" value="ECO:0007669"/>
    <property type="project" value="InterPro"/>
</dbReference>
<dbReference type="InterPro" id="IPR004701">
    <property type="entry name" value="PTS_EIIA_man-typ"/>
</dbReference>
<evidence type="ECO:0000259" key="2">
    <source>
        <dbReference type="PROSITE" id="PS51096"/>
    </source>
</evidence>
<keyword evidence="1" id="KW-0808">Transferase</keyword>
<protein>
    <submittedName>
        <fullName evidence="4">PTS system, mannose-specific IIA component</fullName>
    </submittedName>
</protein>
<reference evidence="5 6" key="2">
    <citation type="submission" date="2016-10" db="EMBL/GenBank/DDBJ databases">
        <authorList>
            <person name="Varghese N."/>
            <person name="Submissions S."/>
        </authorList>
    </citation>
    <scope>NUCLEOTIDE SEQUENCE [LARGE SCALE GENOMIC DNA]</scope>
    <source>
        <strain evidence="5">DSM 22619</strain>
        <strain evidence="6">DSM 22620</strain>
    </source>
</reference>
<dbReference type="InterPro" id="IPR036662">
    <property type="entry name" value="PTS_EIIA_man-typ_sf"/>
</dbReference>
<dbReference type="GO" id="GO:0009401">
    <property type="term" value="P:phosphoenolpyruvate-dependent sugar phosphotransferase system"/>
    <property type="evidence" value="ECO:0007669"/>
    <property type="project" value="InterPro"/>
</dbReference>
<dbReference type="PANTHER" id="PTHR33799:SF1">
    <property type="entry name" value="PTS SYSTEM MANNOSE-SPECIFIC EIIAB COMPONENT-RELATED"/>
    <property type="match status" value="1"/>
</dbReference>
<dbReference type="GO" id="GO:0016740">
    <property type="term" value="F:transferase activity"/>
    <property type="evidence" value="ECO:0007669"/>
    <property type="project" value="UniProtKB-KW"/>
</dbReference>
<dbReference type="PANTHER" id="PTHR33799">
    <property type="entry name" value="PTS PERMEASE-RELATED-RELATED"/>
    <property type="match status" value="1"/>
</dbReference>
<dbReference type="EMBL" id="FMZL01000006">
    <property type="protein sequence ID" value="SDC23898.1"/>
    <property type="molecule type" value="Genomic_DNA"/>
</dbReference>
<feature type="domain" description="PTS EIIA type-4" evidence="2">
    <location>
        <begin position="2"/>
        <end position="139"/>
    </location>
</feature>
<dbReference type="PROSITE" id="PS51096">
    <property type="entry name" value="PTS_EIIA_TYPE_4"/>
    <property type="match status" value="1"/>
</dbReference>
<accession>A0A1H1MM21</accession>
<organism evidence="4 6">
    <name type="scientific">Parafannyhessea umbonata</name>
    <dbReference type="NCBI Taxonomy" id="604330"/>
    <lineage>
        <taxon>Bacteria</taxon>
        <taxon>Bacillati</taxon>
        <taxon>Actinomycetota</taxon>
        <taxon>Coriobacteriia</taxon>
        <taxon>Coriobacteriales</taxon>
        <taxon>Atopobiaceae</taxon>
        <taxon>Parafannyhessea</taxon>
    </lineage>
</organism>
<reference evidence="4" key="1">
    <citation type="submission" date="2016-10" db="EMBL/GenBank/DDBJ databases">
        <authorList>
            <person name="de Groot N.N."/>
        </authorList>
    </citation>
    <scope>NUCLEOTIDE SEQUENCE [LARGE SCALE GENOMIC DNA]</scope>
    <source>
        <strain evidence="3">DSM 22619</strain>
        <strain evidence="4">DSM 22620</strain>
    </source>
</reference>
<dbReference type="SUPFAM" id="SSF53062">
    <property type="entry name" value="PTS system fructose IIA component-like"/>
    <property type="match status" value="1"/>
</dbReference>
<evidence type="ECO:0000313" key="6">
    <source>
        <dbReference type="Proteomes" id="UP000199480"/>
    </source>
</evidence>
<evidence type="ECO:0000256" key="1">
    <source>
        <dbReference type="ARBA" id="ARBA00022679"/>
    </source>
</evidence>
<proteinExistence type="predicted"/>